<reference evidence="2" key="2">
    <citation type="submission" date="2003-01" db="EMBL/GenBank/DDBJ databases">
        <title>Partial Nucleotide Sequence of the Feldmannia irregularis Virus FirrV-1 Genome: On the Evolution of Large Phaeoviral Genomes.</title>
        <authorList>
            <person name="Delaroque N."/>
            <person name="Knippers R."/>
            <person name="Mueller D.G."/>
            <person name="Boland W."/>
        </authorList>
    </citation>
    <scope>NUCLEOTIDE SEQUENCE</scope>
    <source>
        <strain evidence="2">FirrV-1</strain>
    </source>
</reference>
<dbReference type="GeneID" id="41332251"/>
<keyword evidence="1" id="KW-0812">Transmembrane</keyword>
<dbReference type="EMBL" id="AY225137">
    <property type="protein sequence ID" value="AAR26953.1"/>
    <property type="molecule type" value="Genomic_DNA"/>
</dbReference>
<keyword evidence="1" id="KW-1133">Transmembrane helix</keyword>
<accession>Q6XLV8</accession>
<proteinExistence type="predicted"/>
<dbReference type="KEGG" id="vg:41332251"/>
<keyword evidence="1" id="KW-0472">Membrane</keyword>
<protein>
    <submittedName>
        <fullName evidence="2">FirrV-1-E4</fullName>
    </submittedName>
</protein>
<name>Q6XLV8_9PHYC</name>
<evidence type="ECO:0000256" key="1">
    <source>
        <dbReference type="SAM" id="Phobius"/>
    </source>
</evidence>
<sequence>MKRVLHLLLFASTVTLAGYPATHITKQVAPHVLPKHLQYNYKFMMYLSLFVAGIITYISVVQLRLLKH</sequence>
<dbReference type="RefSeq" id="YP_009665605.1">
    <property type="nucleotide sequence ID" value="NC_043249.1"/>
</dbReference>
<reference evidence="2" key="1">
    <citation type="journal article" date="2003" name="J. Mol. Evol.">
        <title>Comparisons of two large phaeoviral genomes and evolutionary implications.</title>
        <authorList>
            <person name="Delaroque N."/>
            <person name="Boland W."/>
            <person name="Muller D.G."/>
            <person name="Knippers R."/>
        </authorList>
    </citation>
    <scope>NUCLEOTIDE SEQUENCE</scope>
    <source>
        <strain evidence="2">FirrV-1</strain>
    </source>
</reference>
<evidence type="ECO:0000313" key="2">
    <source>
        <dbReference type="EMBL" id="AAR26953.1"/>
    </source>
</evidence>
<feature type="transmembrane region" description="Helical" evidence="1">
    <location>
        <begin position="44"/>
        <end position="66"/>
    </location>
</feature>
<organism evidence="2">
    <name type="scientific">Feldmannia irregularis virus a</name>
    <dbReference type="NCBI Taxonomy" id="231992"/>
    <lineage>
        <taxon>Viruses</taxon>
        <taxon>Varidnaviria</taxon>
        <taxon>Bamfordvirae</taxon>
        <taxon>Nucleocytoviricota</taxon>
        <taxon>Megaviricetes</taxon>
        <taxon>Algavirales</taxon>
        <taxon>Phycodnaviridae</taxon>
        <taxon>Phaeovirus</taxon>
        <taxon>Phaeovirus irregularis</taxon>
    </lineage>
</organism>